<feature type="transmembrane region" description="Helical" evidence="1">
    <location>
        <begin position="27"/>
        <end position="44"/>
    </location>
</feature>
<dbReference type="AlphaFoldDB" id="A0A7M5VCL7"/>
<protein>
    <submittedName>
        <fullName evidence="2">Uncharacterized protein</fullName>
    </submittedName>
</protein>
<sequence length="110" mass="12627">LTAQHRTNEGEITNCTRTRKNIKMKTLPVMLLLVFSTSLIHGAPKSFKENWKEEDGFLEDGDVEPAINNYRAGEVFDDEEADEDGEEFLDENSKNPRPCWWITHTCPWAG</sequence>
<dbReference type="EnsemblMetazoa" id="CLYHEMT010408.1">
    <property type="protein sequence ID" value="CLYHEMP010408.1"/>
    <property type="gene ID" value="CLYHEMG010408"/>
</dbReference>
<organism evidence="2 3">
    <name type="scientific">Clytia hemisphaerica</name>
    <dbReference type="NCBI Taxonomy" id="252671"/>
    <lineage>
        <taxon>Eukaryota</taxon>
        <taxon>Metazoa</taxon>
        <taxon>Cnidaria</taxon>
        <taxon>Hydrozoa</taxon>
        <taxon>Hydroidolina</taxon>
        <taxon>Leptothecata</taxon>
        <taxon>Obeliida</taxon>
        <taxon>Clytiidae</taxon>
        <taxon>Clytia</taxon>
    </lineage>
</organism>
<keyword evidence="1" id="KW-0472">Membrane</keyword>
<accession>A0A7M5VCL7</accession>
<evidence type="ECO:0000313" key="3">
    <source>
        <dbReference type="Proteomes" id="UP000594262"/>
    </source>
</evidence>
<dbReference type="Proteomes" id="UP000594262">
    <property type="component" value="Unplaced"/>
</dbReference>
<proteinExistence type="predicted"/>
<keyword evidence="3" id="KW-1185">Reference proteome</keyword>
<evidence type="ECO:0000256" key="1">
    <source>
        <dbReference type="SAM" id="Phobius"/>
    </source>
</evidence>
<keyword evidence="1" id="KW-1133">Transmembrane helix</keyword>
<evidence type="ECO:0000313" key="2">
    <source>
        <dbReference type="EnsemblMetazoa" id="CLYHEMP010408.1"/>
    </source>
</evidence>
<reference evidence="2" key="1">
    <citation type="submission" date="2021-01" db="UniProtKB">
        <authorList>
            <consortium name="EnsemblMetazoa"/>
        </authorList>
    </citation>
    <scope>IDENTIFICATION</scope>
</reference>
<keyword evidence="1" id="KW-0812">Transmembrane</keyword>
<name>A0A7M5VCL7_9CNID</name>